<organism evidence="1 2">
    <name type="scientific">Xylaria bambusicola</name>
    <dbReference type="NCBI Taxonomy" id="326684"/>
    <lineage>
        <taxon>Eukaryota</taxon>
        <taxon>Fungi</taxon>
        <taxon>Dikarya</taxon>
        <taxon>Ascomycota</taxon>
        <taxon>Pezizomycotina</taxon>
        <taxon>Sordariomycetes</taxon>
        <taxon>Xylariomycetidae</taxon>
        <taxon>Xylariales</taxon>
        <taxon>Xylariaceae</taxon>
        <taxon>Xylaria</taxon>
    </lineage>
</organism>
<dbReference type="EMBL" id="JAWHQM010000034">
    <property type="protein sequence ID" value="KAK5633625.1"/>
    <property type="molecule type" value="Genomic_DNA"/>
</dbReference>
<comment type="caution">
    <text evidence="1">The sequence shown here is derived from an EMBL/GenBank/DDBJ whole genome shotgun (WGS) entry which is preliminary data.</text>
</comment>
<accession>A0AAN7UJG5</accession>
<keyword evidence="2" id="KW-1185">Reference proteome</keyword>
<dbReference type="AlphaFoldDB" id="A0AAN7UJG5"/>
<evidence type="ECO:0000313" key="1">
    <source>
        <dbReference type="EMBL" id="KAK5633625.1"/>
    </source>
</evidence>
<reference evidence="1 2" key="1">
    <citation type="submission" date="2023-10" db="EMBL/GenBank/DDBJ databases">
        <title>Draft genome sequence of Xylaria bambusicola isolate GMP-LS, the root and basal stem rot pathogen of sugarcane in Indonesia.</title>
        <authorList>
            <person name="Selvaraj P."/>
            <person name="Muralishankar V."/>
            <person name="Muruganantham S."/>
            <person name="Sp S."/>
            <person name="Haryani S."/>
            <person name="Lau K.J.X."/>
            <person name="Naqvi N.I."/>
        </authorList>
    </citation>
    <scope>NUCLEOTIDE SEQUENCE [LARGE SCALE GENOMIC DNA]</scope>
    <source>
        <strain evidence="1">GMP-LS</strain>
    </source>
</reference>
<gene>
    <name evidence="1" type="ORF">RRF57_009339</name>
</gene>
<name>A0AAN7UJG5_9PEZI</name>
<protein>
    <submittedName>
        <fullName evidence="1">Uncharacterized protein</fullName>
    </submittedName>
</protein>
<proteinExistence type="predicted"/>
<evidence type="ECO:0000313" key="2">
    <source>
        <dbReference type="Proteomes" id="UP001305414"/>
    </source>
</evidence>
<sequence length="136" mass="14696">MYSEVLNISMGSTLAPSRSSFSLSAFLASCSSLAFAFAAPAGSRFERASISNLSRGRAKAACELLQSSRYIPSIQRCTSRSWSHKVRRSFGRTSRIARVLTSVRNRCSTWSYGFEASAIGMDVAVVIPSANLAIDV</sequence>
<dbReference type="Proteomes" id="UP001305414">
    <property type="component" value="Unassembled WGS sequence"/>
</dbReference>